<dbReference type="PRINTS" id="PR00420">
    <property type="entry name" value="RNGMNOXGNASE"/>
</dbReference>
<accession>A0A4Y9ZMP6</accession>
<keyword evidence="6" id="KW-1185">Reference proteome</keyword>
<organism evidence="5 6">
    <name type="scientific">Hericium alpestre</name>
    <dbReference type="NCBI Taxonomy" id="135208"/>
    <lineage>
        <taxon>Eukaryota</taxon>
        <taxon>Fungi</taxon>
        <taxon>Dikarya</taxon>
        <taxon>Basidiomycota</taxon>
        <taxon>Agaricomycotina</taxon>
        <taxon>Agaricomycetes</taxon>
        <taxon>Russulales</taxon>
        <taxon>Hericiaceae</taxon>
        <taxon>Hericium</taxon>
    </lineage>
</organism>
<name>A0A4Y9ZMP6_9AGAM</name>
<dbReference type="Proteomes" id="UP000298061">
    <property type="component" value="Unassembled WGS sequence"/>
</dbReference>
<keyword evidence="1" id="KW-0285">Flavoprotein</keyword>
<dbReference type="InterPro" id="IPR002938">
    <property type="entry name" value="FAD-bd"/>
</dbReference>
<comment type="caution">
    <text evidence="5">The sequence shown here is derived from an EMBL/GenBank/DDBJ whole genome shotgun (WGS) entry which is preliminary data.</text>
</comment>
<dbReference type="Gene3D" id="3.50.50.60">
    <property type="entry name" value="FAD/NAD(P)-binding domain"/>
    <property type="match status" value="1"/>
</dbReference>
<dbReference type="GO" id="GO:0044550">
    <property type="term" value="P:secondary metabolite biosynthetic process"/>
    <property type="evidence" value="ECO:0007669"/>
    <property type="project" value="TreeGrafter"/>
</dbReference>
<dbReference type="Pfam" id="PF01494">
    <property type="entry name" value="FAD_binding_3"/>
    <property type="match status" value="1"/>
</dbReference>
<evidence type="ECO:0000256" key="2">
    <source>
        <dbReference type="ARBA" id="ARBA00022827"/>
    </source>
</evidence>
<gene>
    <name evidence="5" type="ORF">EWM64_g9224</name>
</gene>
<dbReference type="STRING" id="135208.A0A4Y9ZMP6"/>
<evidence type="ECO:0000313" key="6">
    <source>
        <dbReference type="Proteomes" id="UP000298061"/>
    </source>
</evidence>
<dbReference type="AlphaFoldDB" id="A0A4Y9ZMP6"/>
<dbReference type="InterPro" id="IPR036188">
    <property type="entry name" value="FAD/NAD-bd_sf"/>
</dbReference>
<evidence type="ECO:0000256" key="3">
    <source>
        <dbReference type="ARBA" id="ARBA00023002"/>
    </source>
</evidence>
<keyword evidence="2" id="KW-0274">FAD</keyword>
<dbReference type="SUPFAM" id="SSF51905">
    <property type="entry name" value="FAD/NAD(P)-binding domain"/>
    <property type="match status" value="1"/>
</dbReference>
<sequence>MSSPKFRVSICGGGIGGLTLAVALGKYSDIPIDVYEAASEIGTVGAGLAVWKRTWDVMQSLGLEAEMTKRKIPLPQEKMVCCLQVSGSWSIALTSTYSVGPSVMIRRADDPKGGTDLYQLVSPYGAIPLHRMHLVDMLRDLLPKTCTIHTSKRLSKYTHKADGSLTLHFADGETATTDVLVGADGIRSVVRAQLGQELLAAGRLPPGLSAPDAYSTSVNPRWTGTMVYRSLIAPSKVRTDHPIWSSTGICYSGKGKHIIAYPISNGSMINFLAFYTIPDREGTPFPGKWVEDASKGEALAHYADWEPDVQEILQALEPTVSRWALHVMGSVPFAGHGRVAILGDSDACMLGRLLAYDLTTRDTVPAAMRIYEDHR</sequence>
<dbReference type="GO" id="GO:0071949">
    <property type="term" value="F:FAD binding"/>
    <property type="evidence" value="ECO:0007669"/>
    <property type="project" value="InterPro"/>
</dbReference>
<dbReference type="SUPFAM" id="SSF54373">
    <property type="entry name" value="FAD-linked reductases, C-terminal domain"/>
    <property type="match status" value="1"/>
</dbReference>
<dbReference type="PANTHER" id="PTHR46720">
    <property type="entry name" value="HYDROXYLASE, PUTATIVE (AFU_ORTHOLOGUE AFUA_3G01460)-RELATED"/>
    <property type="match status" value="1"/>
</dbReference>
<protein>
    <recommendedName>
        <fullName evidence="4">FAD-binding domain-containing protein</fullName>
    </recommendedName>
</protein>
<reference evidence="5 6" key="1">
    <citation type="submission" date="2019-02" db="EMBL/GenBank/DDBJ databases">
        <title>Genome sequencing of the rare red list fungi Hericium alpestre (H. flagellum).</title>
        <authorList>
            <person name="Buettner E."/>
            <person name="Kellner H."/>
        </authorList>
    </citation>
    <scope>NUCLEOTIDE SEQUENCE [LARGE SCALE GENOMIC DNA]</scope>
    <source>
        <strain evidence="5 6">DSM 108284</strain>
    </source>
</reference>
<dbReference type="OrthoDB" id="417877at2759"/>
<feature type="domain" description="FAD-binding" evidence="4">
    <location>
        <begin position="7"/>
        <end position="198"/>
    </location>
</feature>
<dbReference type="EMBL" id="SFCI01001874">
    <property type="protein sequence ID" value="TFY74788.1"/>
    <property type="molecule type" value="Genomic_DNA"/>
</dbReference>
<dbReference type="GO" id="GO:0016491">
    <property type="term" value="F:oxidoreductase activity"/>
    <property type="evidence" value="ECO:0007669"/>
    <property type="project" value="UniProtKB-KW"/>
</dbReference>
<proteinExistence type="predicted"/>
<dbReference type="PANTHER" id="PTHR46720:SF3">
    <property type="entry name" value="FAD-BINDING DOMAIN-CONTAINING PROTEIN-RELATED"/>
    <property type="match status" value="1"/>
</dbReference>
<evidence type="ECO:0000313" key="5">
    <source>
        <dbReference type="EMBL" id="TFY74788.1"/>
    </source>
</evidence>
<evidence type="ECO:0000259" key="4">
    <source>
        <dbReference type="Pfam" id="PF01494"/>
    </source>
</evidence>
<evidence type="ECO:0000256" key="1">
    <source>
        <dbReference type="ARBA" id="ARBA00022630"/>
    </source>
</evidence>
<dbReference type="InterPro" id="IPR051104">
    <property type="entry name" value="FAD_monoxygenase"/>
</dbReference>
<keyword evidence="3" id="KW-0560">Oxidoreductase</keyword>